<dbReference type="Gene3D" id="1.20.1720.10">
    <property type="entry name" value="Multidrug resistance protein D"/>
    <property type="match status" value="1"/>
</dbReference>
<dbReference type="Pfam" id="PF07690">
    <property type="entry name" value="MFS_1"/>
    <property type="match status" value="1"/>
</dbReference>
<comment type="similarity">
    <text evidence="2">Belongs to the major facilitator superfamily. Bcr/CmlA family.</text>
</comment>
<keyword evidence="4" id="KW-1003">Cell membrane</keyword>
<comment type="caution">
    <text evidence="11">The sequence shown here is derived from an EMBL/GenBank/DDBJ whole genome shotgun (WGS) entry which is preliminary data.</text>
</comment>
<protein>
    <submittedName>
        <fullName evidence="11">Bcr/CflA family efflux MFS transporter</fullName>
    </submittedName>
</protein>
<feature type="transmembrane region" description="Helical" evidence="9">
    <location>
        <begin position="207"/>
        <end position="232"/>
    </location>
</feature>
<keyword evidence="7 9" id="KW-0472">Membrane</keyword>
<evidence type="ECO:0000256" key="7">
    <source>
        <dbReference type="ARBA" id="ARBA00023136"/>
    </source>
</evidence>
<evidence type="ECO:0000256" key="4">
    <source>
        <dbReference type="ARBA" id="ARBA00022475"/>
    </source>
</evidence>
<dbReference type="GO" id="GO:0042910">
    <property type="term" value="F:xenobiotic transmembrane transporter activity"/>
    <property type="evidence" value="ECO:0007669"/>
    <property type="project" value="InterPro"/>
</dbReference>
<reference evidence="11 12" key="1">
    <citation type="submission" date="2019-03" db="EMBL/GenBank/DDBJ databases">
        <title>Draft genome sequences of novel Actinobacteria.</title>
        <authorList>
            <person name="Sahin N."/>
            <person name="Ay H."/>
            <person name="Saygin H."/>
        </authorList>
    </citation>
    <scope>NUCLEOTIDE SEQUENCE [LARGE SCALE GENOMIC DNA]</scope>
    <source>
        <strain evidence="11 12">5K138</strain>
    </source>
</reference>
<dbReference type="GO" id="GO:0005886">
    <property type="term" value="C:plasma membrane"/>
    <property type="evidence" value="ECO:0007669"/>
    <property type="project" value="UniProtKB-SubCell"/>
</dbReference>
<evidence type="ECO:0000256" key="3">
    <source>
        <dbReference type="ARBA" id="ARBA00022448"/>
    </source>
</evidence>
<feature type="transmembrane region" description="Helical" evidence="9">
    <location>
        <begin position="128"/>
        <end position="146"/>
    </location>
</feature>
<feature type="transmembrane region" description="Helical" evidence="9">
    <location>
        <begin position="300"/>
        <end position="321"/>
    </location>
</feature>
<keyword evidence="6 9" id="KW-1133">Transmembrane helix</keyword>
<feature type="transmembrane region" description="Helical" evidence="9">
    <location>
        <begin position="158"/>
        <end position="178"/>
    </location>
</feature>
<feature type="transmembrane region" description="Helical" evidence="9">
    <location>
        <begin position="364"/>
        <end position="385"/>
    </location>
</feature>
<feature type="transmembrane region" description="Helical" evidence="9">
    <location>
        <begin position="98"/>
        <end position="116"/>
    </location>
</feature>
<gene>
    <name evidence="11" type="ORF">E1269_18190</name>
</gene>
<dbReference type="InterPro" id="IPR005829">
    <property type="entry name" value="Sugar_transporter_CS"/>
</dbReference>
<dbReference type="AlphaFoldDB" id="A0A4R5D6L7"/>
<keyword evidence="12" id="KW-1185">Reference proteome</keyword>
<feature type="domain" description="Major facilitator superfamily (MFS) profile" evidence="10">
    <location>
        <begin position="4"/>
        <end position="389"/>
    </location>
</feature>
<dbReference type="FunFam" id="1.20.1720.10:FF:000005">
    <property type="entry name" value="Bcr/CflA family efflux transporter"/>
    <property type="match status" value="1"/>
</dbReference>
<dbReference type="EMBL" id="SMKZ01000026">
    <property type="protein sequence ID" value="TDE08237.1"/>
    <property type="molecule type" value="Genomic_DNA"/>
</dbReference>
<feature type="transmembrane region" description="Helical" evidence="9">
    <location>
        <begin position="333"/>
        <end position="358"/>
    </location>
</feature>
<dbReference type="PROSITE" id="PS00216">
    <property type="entry name" value="SUGAR_TRANSPORT_1"/>
    <property type="match status" value="1"/>
</dbReference>
<dbReference type="SUPFAM" id="SSF103473">
    <property type="entry name" value="MFS general substrate transporter"/>
    <property type="match status" value="1"/>
</dbReference>
<dbReference type="RefSeq" id="WP_131897079.1">
    <property type="nucleotide sequence ID" value="NZ_SMKZ01000026.1"/>
</dbReference>
<dbReference type="OrthoDB" id="9814303at2"/>
<evidence type="ECO:0000313" key="11">
    <source>
        <dbReference type="EMBL" id="TDE08237.1"/>
    </source>
</evidence>
<name>A0A4R5D6L7_9ACTN</name>
<feature type="transmembrane region" description="Helical" evidence="9">
    <location>
        <begin position="71"/>
        <end position="92"/>
    </location>
</feature>
<keyword evidence="5 9" id="KW-0812">Transmembrane</keyword>
<dbReference type="PANTHER" id="PTHR23502:SF132">
    <property type="entry name" value="POLYAMINE TRANSPORTER 2-RELATED"/>
    <property type="match status" value="1"/>
</dbReference>
<feature type="transmembrane region" description="Helical" evidence="9">
    <location>
        <begin position="40"/>
        <end position="59"/>
    </location>
</feature>
<accession>A0A4R5D6L7</accession>
<proteinExistence type="inferred from homology"/>
<evidence type="ECO:0000256" key="6">
    <source>
        <dbReference type="ARBA" id="ARBA00022989"/>
    </source>
</evidence>
<dbReference type="InterPro" id="IPR036259">
    <property type="entry name" value="MFS_trans_sf"/>
</dbReference>
<feature type="transmembrane region" description="Helical" evidence="9">
    <location>
        <begin position="244"/>
        <end position="261"/>
    </location>
</feature>
<comment type="subcellular location">
    <subcellularLocation>
        <location evidence="1">Cell membrane</location>
        <topology evidence="1">Multi-pass membrane protein</topology>
    </subcellularLocation>
</comment>
<dbReference type="GO" id="GO:1990961">
    <property type="term" value="P:xenobiotic detoxification by transmembrane export across the plasma membrane"/>
    <property type="evidence" value="ECO:0007669"/>
    <property type="project" value="InterPro"/>
</dbReference>
<feature type="region of interest" description="Disordered" evidence="8">
    <location>
        <begin position="409"/>
        <end position="475"/>
    </location>
</feature>
<evidence type="ECO:0000256" key="2">
    <source>
        <dbReference type="ARBA" id="ARBA00006236"/>
    </source>
</evidence>
<feature type="compositionally biased region" description="Basic residues" evidence="8">
    <location>
        <begin position="423"/>
        <end position="440"/>
    </location>
</feature>
<evidence type="ECO:0000256" key="5">
    <source>
        <dbReference type="ARBA" id="ARBA00022692"/>
    </source>
</evidence>
<keyword evidence="3" id="KW-0813">Transport</keyword>
<dbReference type="InterPro" id="IPR004812">
    <property type="entry name" value="Efflux_drug-R_Bcr/CmlA"/>
</dbReference>
<evidence type="ECO:0000259" key="10">
    <source>
        <dbReference type="PROSITE" id="PS50850"/>
    </source>
</evidence>
<dbReference type="InParanoid" id="A0A4R5D6L7"/>
<dbReference type="InterPro" id="IPR020846">
    <property type="entry name" value="MFS_dom"/>
</dbReference>
<dbReference type="PANTHER" id="PTHR23502">
    <property type="entry name" value="MAJOR FACILITATOR SUPERFAMILY"/>
    <property type="match status" value="1"/>
</dbReference>
<evidence type="ECO:0000256" key="1">
    <source>
        <dbReference type="ARBA" id="ARBA00004651"/>
    </source>
</evidence>
<dbReference type="CDD" id="cd17320">
    <property type="entry name" value="MFS_MdfA_MDR_like"/>
    <property type="match status" value="1"/>
</dbReference>
<evidence type="ECO:0000256" key="9">
    <source>
        <dbReference type="SAM" id="Phobius"/>
    </source>
</evidence>
<evidence type="ECO:0000256" key="8">
    <source>
        <dbReference type="SAM" id="MobiDB-lite"/>
    </source>
</evidence>
<dbReference type="PROSITE" id="PS50850">
    <property type="entry name" value="MFS"/>
    <property type="match status" value="1"/>
</dbReference>
<dbReference type="NCBIfam" id="TIGR00710">
    <property type="entry name" value="efflux_Bcr_CflA"/>
    <property type="match status" value="1"/>
</dbReference>
<feature type="compositionally biased region" description="Basic residues" evidence="8">
    <location>
        <begin position="460"/>
        <end position="475"/>
    </location>
</feature>
<dbReference type="InterPro" id="IPR011701">
    <property type="entry name" value="MFS"/>
</dbReference>
<evidence type="ECO:0000313" key="12">
    <source>
        <dbReference type="Proteomes" id="UP000294739"/>
    </source>
</evidence>
<sequence>MIRRVLVLGALTALGPLTIDLYLPAFPAISGDLGASESQVQLTLTGTLLGFAVGQLILGPLSDAVGRRRPLMAAAAVHVLASLLCALAPNIATLGAFRVLQGMAAAAGAVVSMAVVRDLYTGLPAVQLLSRLMLVTGVAPVLAPTLGGQVLRFTDWRGVFWVLGALGVGLLAVVVFGLKETLPVERRRSGGVAGTVRTYGSILRERTFVGLMLTGGLMMAALFGYIAGSSFVFQDVYGLSEQSYGIVFGVNSAGLILATQLNARLVRRVRSQWVLSGALVVASSSAALMLVFAVTGLFGIYGVAVPLFAILTTVGFTMPNIPALALASHGRSAGTAAALLGAMNFLVGAVSAPLVGAFGTGSSVPMAGVMLAMSALAVAAMFLVARPARIGGLEPDPPITVAVEPEAPVPAADPHLAGEGPRRGRRRAARLTTRRHGRHAVAHDAAPAGRRRVTAATGTRRTRRQGALRKPNHQG</sequence>
<feature type="transmembrane region" description="Helical" evidence="9">
    <location>
        <begin position="273"/>
        <end position="294"/>
    </location>
</feature>
<organism evidence="11 12">
    <name type="scientific">Jiangella asiatica</name>
    <dbReference type="NCBI Taxonomy" id="2530372"/>
    <lineage>
        <taxon>Bacteria</taxon>
        <taxon>Bacillati</taxon>
        <taxon>Actinomycetota</taxon>
        <taxon>Actinomycetes</taxon>
        <taxon>Jiangellales</taxon>
        <taxon>Jiangellaceae</taxon>
        <taxon>Jiangella</taxon>
    </lineage>
</organism>
<dbReference type="Proteomes" id="UP000294739">
    <property type="component" value="Unassembled WGS sequence"/>
</dbReference>